<keyword evidence="2" id="KW-1185">Reference proteome</keyword>
<name>A0ABR8XPQ4_9BACL</name>
<dbReference type="EMBL" id="JACSPW010000011">
    <property type="protein sequence ID" value="MBD8033929.1"/>
    <property type="molecule type" value="Genomic_DNA"/>
</dbReference>
<organism evidence="1 2">
    <name type="scientific">Solibacillus merdavium</name>
    <dbReference type="NCBI Taxonomy" id="2762218"/>
    <lineage>
        <taxon>Bacteria</taxon>
        <taxon>Bacillati</taxon>
        <taxon>Bacillota</taxon>
        <taxon>Bacilli</taxon>
        <taxon>Bacillales</taxon>
        <taxon>Caryophanaceae</taxon>
        <taxon>Solibacillus</taxon>
    </lineage>
</organism>
<reference evidence="1 2" key="1">
    <citation type="submission" date="2020-08" db="EMBL/GenBank/DDBJ databases">
        <title>A Genomic Blueprint of the Chicken Gut Microbiome.</title>
        <authorList>
            <person name="Gilroy R."/>
            <person name="Ravi A."/>
            <person name="Getino M."/>
            <person name="Pursley I."/>
            <person name="Horton D.L."/>
            <person name="Alikhan N.-F."/>
            <person name="Baker D."/>
            <person name="Gharbi K."/>
            <person name="Hall N."/>
            <person name="Watson M."/>
            <person name="Adriaenssens E.M."/>
            <person name="Foster-Nyarko E."/>
            <person name="Jarju S."/>
            <person name="Secka A."/>
            <person name="Antonio M."/>
            <person name="Oren A."/>
            <person name="Chaudhuri R."/>
            <person name="La Ragione R.M."/>
            <person name="Hildebrand F."/>
            <person name="Pallen M.J."/>
        </authorList>
    </citation>
    <scope>NUCLEOTIDE SEQUENCE [LARGE SCALE GENOMIC DNA]</scope>
    <source>
        <strain evidence="1 2">Sa1YVA6</strain>
    </source>
</reference>
<dbReference type="Proteomes" id="UP000600565">
    <property type="component" value="Unassembled WGS sequence"/>
</dbReference>
<evidence type="ECO:0000313" key="2">
    <source>
        <dbReference type="Proteomes" id="UP000600565"/>
    </source>
</evidence>
<sequence length="82" mass="9787">MNYDKYTLDRFDGDYAIFLKRPEEMEQLLIHRDEISIEVKEGDIVNIQDDGFAYTIKLLPEETADQKQRVNNLLEQLRSKHE</sequence>
<protein>
    <submittedName>
        <fullName evidence="1">DUF3006 domain-containing protein</fullName>
    </submittedName>
</protein>
<dbReference type="Pfam" id="PF11213">
    <property type="entry name" value="DUF3006"/>
    <property type="match status" value="1"/>
</dbReference>
<dbReference type="RefSeq" id="WP_191704441.1">
    <property type="nucleotide sequence ID" value="NZ_JACSPW010000011.1"/>
</dbReference>
<gene>
    <name evidence="1" type="ORF">H9632_12735</name>
</gene>
<evidence type="ECO:0000313" key="1">
    <source>
        <dbReference type="EMBL" id="MBD8033929.1"/>
    </source>
</evidence>
<dbReference type="InterPro" id="IPR021377">
    <property type="entry name" value="DUF3006"/>
</dbReference>
<accession>A0ABR8XPQ4</accession>
<proteinExistence type="predicted"/>
<comment type="caution">
    <text evidence="1">The sequence shown here is derived from an EMBL/GenBank/DDBJ whole genome shotgun (WGS) entry which is preliminary data.</text>
</comment>